<dbReference type="PANTHER" id="PTHR34065">
    <property type="entry name" value="CELL DIVISION CONTROL PROTEIN 14"/>
    <property type="match status" value="1"/>
</dbReference>
<dbReference type="KEGG" id="pno:SNOG_10294"/>
<dbReference type="OrthoDB" id="5357220at2759"/>
<dbReference type="PANTHER" id="PTHR34065:SF1">
    <property type="entry name" value="CELL DIVISION CONTROL PROTEIN 14"/>
    <property type="match status" value="1"/>
</dbReference>
<sequence length="291" mass="32150">MEALLSLAFDNIASKDTQKIRKGLRQIEGMLAQICLSGSKSKQSTPGHRRNASAINLGEQQESTPKKLGQLSEDPAFREFFRLQEGFEWNVATRVADCLERLLGMGSSKDGQNDILILSSLSNLQGLLLLHSPSRIIFGREVYMNLILDLLDPYNCPAIQSQALLVLVTALLATPQNTRTFEHMDGLLTVTSLFKDEETTQNVKVKLLEFLYFYLMPETPAPSLQRSPSKLAAAFDRRTSSANGDDGGGASKKNTRSQEEKQHLLGKYLSNVDALVEDLQESAPFTGVACR</sequence>
<dbReference type="AlphaFoldDB" id="A0A7U2FFY0"/>
<dbReference type="EMBL" id="CP069037">
    <property type="protein sequence ID" value="QRD03519.1"/>
    <property type="molecule type" value="Genomic_DNA"/>
</dbReference>
<reference evidence="3" key="1">
    <citation type="journal article" date="2021" name="BMC Genomics">
        <title>Chromosome-level genome assembly and manually-curated proteome of model necrotroph Parastagonospora nodorum Sn15 reveals a genome-wide trove of candidate effector homologs, and redundancy of virulence-related functions within an accessory chromosome.</title>
        <authorList>
            <person name="Bertazzoni S."/>
            <person name="Jones D.A.B."/>
            <person name="Phan H.T."/>
            <person name="Tan K.-C."/>
            <person name="Hane J.K."/>
        </authorList>
    </citation>
    <scope>NUCLEOTIDE SEQUENCE [LARGE SCALE GENOMIC DNA]</scope>
    <source>
        <strain evidence="3">SN15 / ATCC MYA-4574 / FGSC 10173)</strain>
    </source>
</reference>
<protein>
    <recommendedName>
        <fullName evidence="4">Cell division control protein 14</fullName>
    </recommendedName>
</protein>
<dbReference type="InterPro" id="IPR012535">
    <property type="entry name" value="Cell_div_Cdc14"/>
</dbReference>
<feature type="region of interest" description="Disordered" evidence="1">
    <location>
        <begin position="237"/>
        <end position="262"/>
    </location>
</feature>
<dbReference type="Proteomes" id="UP000663193">
    <property type="component" value="Chromosome 15"/>
</dbReference>
<feature type="region of interest" description="Disordered" evidence="1">
    <location>
        <begin position="38"/>
        <end position="68"/>
    </location>
</feature>
<evidence type="ECO:0000313" key="3">
    <source>
        <dbReference type="Proteomes" id="UP000663193"/>
    </source>
</evidence>
<accession>A0A7U2FFY0</accession>
<evidence type="ECO:0000313" key="2">
    <source>
        <dbReference type="EMBL" id="QRD03519.1"/>
    </source>
</evidence>
<dbReference type="OMA" id="YMNILLD"/>
<name>A0A7U2FFY0_PHANO</name>
<evidence type="ECO:0008006" key="4">
    <source>
        <dbReference type="Google" id="ProtNLM"/>
    </source>
</evidence>
<organism evidence="2 3">
    <name type="scientific">Phaeosphaeria nodorum (strain SN15 / ATCC MYA-4574 / FGSC 10173)</name>
    <name type="common">Glume blotch fungus</name>
    <name type="synonym">Parastagonospora nodorum</name>
    <dbReference type="NCBI Taxonomy" id="321614"/>
    <lineage>
        <taxon>Eukaryota</taxon>
        <taxon>Fungi</taxon>
        <taxon>Dikarya</taxon>
        <taxon>Ascomycota</taxon>
        <taxon>Pezizomycotina</taxon>
        <taxon>Dothideomycetes</taxon>
        <taxon>Pleosporomycetidae</taxon>
        <taxon>Pleosporales</taxon>
        <taxon>Pleosporineae</taxon>
        <taxon>Phaeosphaeriaceae</taxon>
        <taxon>Parastagonospora</taxon>
    </lineage>
</organism>
<keyword evidence="3" id="KW-1185">Reference proteome</keyword>
<proteinExistence type="predicted"/>
<gene>
    <name evidence="2" type="ORF">JI435_102940</name>
</gene>
<dbReference type="VEuPathDB" id="FungiDB:JI435_102940"/>
<dbReference type="RefSeq" id="XP_001800573.1">
    <property type="nucleotide sequence ID" value="XM_001800521.1"/>
</dbReference>
<dbReference type="Pfam" id="PF08045">
    <property type="entry name" value="CDC14"/>
    <property type="match status" value="1"/>
</dbReference>
<evidence type="ECO:0000256" key="1">
    <source>
        <dbReference type="SAM" id="MobiDB-lite"/>
    </source>
</evidence>